<dbReference type="RefSeq" id="XP_041560677.1">
    <property type="nucleotide sequence ID" value="XM_041694893.1"/>
</dbReference>
<sequence length="484" mass="55133">MVKNWLSNEDCSQEVSQAVLRFITLEILSLTHTCCRENKDFVLEGFTTKNAAEIHGERWLFEDFEVLMSILKEESKQSDVLFCEFIQGDWSIWMREYLQSIHKLPFKGSLYAALAPVVYQGMESLYKTTLDTEMLANHTDYSDTLIAMLTEDHSDMDVITHEPVPNGYKRFQWTCSHCGRVFTETVRELTANAAEDWVRQLNQAQGAPCSTRGKVFDHLSQIFNGLFESCRHNLSQITQRASPQQTLPTLDQGTDPDSNSRPDKKYLLISVSSGGLEERLIHVEIEPAATDEQLYTALCEAYNSARGFWKWANPRTLSRIEWKQFHIYHSDRIALSTKAEEDWPQCGRSACKTGCSRADDYEYSPRPATTDPPIPQNALNHFLQYPAHAGFKAFQRNIIPKRDNHLILGPDEFLREGWCLVFKETLSWRKVVAIQGANAAGSLAFALVWAKRHGDWSISDAFAPGCWMLAVGTIILTLIYDPGR</sequence>
<keyword evidence="2" id="KW-0812">Transmembrane</keyword>
<keyword evidence="4" id="KW-1185">Reference proteome</keyword>
<keyword evidence="2" id="KW-0472">Membrane</keyword>
<keyword evidence="2" id="KW-1133">Transmembrane helix</keyword>
<accession>A0A7R7XVT9</accession>
<evidence type="ECO:0000256" key="2">
    <source>
        <dbReference type="SAM" id="Phobius"/>
    </source>
</evidence>
<dbReference type="EMBL" id="AP024449">
    <property type="protein sequence ID" value="BCS28491.1"/>
    <property type="molecule type" value="Genomic_DNA"/>
</dbReference>
<dbReference type="GeneID" id="64978488"/>
<organism evidence="3 4">
    <name type="scientific">Aspergillus puulaauensis</name>
    <dbReference type="NCBI Taxonomy" id="1220207"/>
    <lineage>
        <taxon>Eukaryota</taxon>
        <taxon>Fungi</taxon>
        <taxon>Dikarya</taxon>
        <taxon>Ascomycota</taxon>
        <taxon>Pezizomycotina</taxon>
        <taxon>Eurotiomycetes</taxon>
        <taxon>Eurotiomycetidae</taxon>
        <taxon>Eurotiales</taxon>
        <taxon>Aspergillaceae</taxon>
        <taxon>Aspergillus</taxon>
    </lineage>
</organism>
<dbReference type="OrthoDB" id="5355526at2759"/>
<name>A0A7R7XVT9_9EURO</name>
<feature type="transmembrane region" description="Helical" evidence="2">
    <location>
        <begin position="462"/>
        <end position="480"/>
    </location>
</feature>
<evidence type="ECO:0000313" key="4">
    <source>
        <dbReference type="Proteomes" id="UP000654913"/>
    </source>
</evidence>
<proteinExistence type="predicted"/>
<dbReference type="KEGG" id="apuu:APUU_70061S"/>
<reference evidence="3" key="2">
    <citation type="submission" date="2021-02" db="EMBL/GenBank/DDBJ databases">
        <title>Aspergillus puulaauensis MK2 genome sequence.</title>
        <authorList>
            <person name="Futagami T."/>
            <person name="Mori K."/>
            <person name="Kadooka C."/>
            <person name="Tanaka T."/>
        </authorList>
    </citation>
    <scope>NUCLEOTIDE SEQUENCE</scope>
    <source>
        <strain evidence="3">MK2</strain>
    </source>
</reference>
<dbReference type="AlphaFoldDB" id="A0A7R7XVT9"/>
<evidence type="ECO:0000313" key="3">
    <source>
        <dbReference type="EMBL" id="BCS28491.1"/>
    </source>
</evidence>
<reference evidence="3" key="1">
    <citation type="submission" date="2021-01" db="EMBL/GenBank/DDBJ databases">
        <authorList>
            <consortium name="Aspergillus puulaauensis MK2 genome sequencing consortium"/>
            <person name="Kazuki M."/>
            <person name="Futagami T."/>
        </authorList>
    </citation>
    <scope>NUCLEOTIDE SEQUENCE</scope>
    <source>
        <strain evidence="3">MK2</strain>
    </source>
</reference>
<feature type="transmembrane region" description="Helical" evidence="2">
    <location>
        <begin position="431"/>
        <end position="450"/>
    </location>
</feature>
<evidence type="ECO:0000256" key="1">
    <source>
        <dbReference type="SAM" id="MobiDB-lite"/>
    </source>
</evidence>
<gene>
    <name evidence="3" type="ORF">APUU_70061S</name>
</gene>
<feature type="compositionally biased region" description="Polar residues" evidence="1">
    <location>
        <begin position="238"/>
        <end position="257"/>
    </location>
</feature>
<dbReference type="Proteomes" id="UP000654913">
    <property type="component" value="Chromosome 7"/>
</dbReference>
<feature type="region of interest" description="Disordered" evidence="1">
    <location>
        <begin position="238"/>
        <end position="263"/>
    </location>
</feature>
<protein>
    <submittedName>
        <fullName evidence="3">Uncharacterized protein</fullName>
    </submittedName>
</protein>